<accession>A0A2G5P5U7</accession>
<dbReference type="Proteomes" id="UP000230971">
    <property type="component" value="Unassembled WGS sequence"/>
</dbReference>
<sequence length="44" mass="4128">MTQIARGLRVLVAGVAVGVAGVVCGGGTASADPLFPPGPTPVPA</sequence>
<comment type="caution">
    <text evidence="1">The sequence shown here is derived from an EMBL/GenBank/DDBJ whole genome shotgun (WGS) entry which is preliminary data.</text>
</comment>
<protein>
    <submittedName>
        <fullName evidence="1">Uncharacterized protein</fullName>
    </submittedName>
</protein>
<gene>
    <name evidence="1" type="ORF">CQY23_22965</name>
</gene>
<evidence type="ECO:0000313" key="1">
    <source>
        <dbReference type="EMBL" id="PIB73490.1"/>
    </source>
</evidence>
<organism evidence="1 2">
    <name type="scientific">Mycobacterium celatum</name>
    <dbReference type="NCBI Taxonomy" id="28045"/>
    <lineage>
        <taxon>Bacteria</taxon>
        <taxon>Bacillati</taxon>
        <taxon>Actinomycetota</taxon>
        <taxon>Actinomycetes</taxon>
        <taxon>Mycobacteriales</taxon>
        <taxon>Mycobacteriaceae</taxon>
        <taxon>Mycobacterium</taxon>
    </lineage>
</organism>
<name>A0A2G5P5U7_MYCCE</name>
<feature type="non-terminal residue" evidence="1">
    <location>
        <position position="44"/>
    </location>
</feature>
<dbReference type="AlphaFoldDB" id="A0A2G5P5U7"/>
<evidence type="ECO:0000313" key="2">
    <source>
        <dbReference type="Proteomes" id="UP000230971"/>
    </source>
</evidence>
<dbReference type="EMBL" id="PDKV01000051">
    <property type="protein sequence ID" value="PIB73490.1"/>
    <property type="molecule type" value="Genomic_DNA"/>
</dbReference>
<proteinExistence type="predicted"/>
<reference evidence="1 2" key="1">
    <citation type="journal article" date="2017" name="Infect. Genet. Evol.">
        <title>The new phylogeny of the genus Mycobacterium: The old and the news.</title>
        <authorList>
            <person name="Tortoli E."/>
            <person name="Fedrizzi T."/>
            <person name="Meehan C.J."/>
            <person name="Trovato A."/>
            <person name="Grottola A."/>
            <person name="Giacobazzi E."/>
            <person name="Serpini G.F."/>
            <person name="Tagliazucchi S."/>
            <person name="Fabio A."/>
            <person name="Bettua C."/>
            <person name="Bertorelli R."/>
            <person name="Frascaro F."/>
            <person name="De Sanctis V."/>
            <person name="Pecorari M."/>
            <person name="Jousson O."/>
            <person name="Segata N."/>
            <person name="Cirillo D.M."/>
        </authorList>
    </citation>
    <scope>NUCLEOTIDE SEQUENCE [LARGE SCALE GENOMIC DNA]</scope>
    <source>
        <strain evidence="1 2">NCTC 12882</strain>
    </source>
</reference>